<dbReference type="Proteomes" id="UP001164746">
    <property type="component" value="Chromosome 2"/>
</dbReference>
<accession>A0ABY7DDP5</accession>
<feature type="region of interest" description="Disordered" evidence="1">
    <location>
        <begin position="1"/>
        <end position="57"/>
    </location>
</feature>
<feature type="compositionally biased region" description="Acidic residues" evidence="1">
    <location>
        <begin position="81"/>
        <end position="95"/>
    </location>
</feature>
<dbReference type="EMBL" id="CP111013">
    <property type="protein sequence ID" value="WAQ95776.1"/>
    <property type="molecule type" value="Genomic_DNA"/>
</dbReference>
<keyword evidence="3" id="KW-1185">Reference proteome</keyword>
<evidence type="ECO:0000256" key="1">
    <source>
        <dbReference type="SAM" id="MobiDB-lite"/>
    </source>
</evidence>
<gene>
    <name evidence="2" type="ORF">MAR_028466</name>
</gene>
<proteinExistence type="predicted"/>
<organism evidence="2 3">
    <name type="scientific">Mya arenaria</name>
    <name type="common">Soft-shell clam</name>
    <dbReference type="NCBI Taxonomy" id="6604"/>
    <lineage>
        <taxon>Eukaryota</taxon>
        <taxon>Metazoa</taxon>
        <taxon>Spiralia</taxon>
        <taxon>Lophotrochozoa</taxon>
        <taxon>Mollusca</taxon>
        <taxon>Bivalvia</taxon>
        <taxon>Autobranchia</taxon>
        <taxon>Heteroconchia</taxon>
        <taxon>Euheterodonta</taxon>
        <taxon>Imparidentia</taxon>
        <taxon>Neoheterodontei</taxon>
        <taxon>Myida</taxon>
        <taxon>Myoidea</taxon>
        <taxon>Myidae</taxon>
        <taxon>Mya</taxon>
    </lineage>
</organism>
<reference evidence="2" key="1">
    <citation type="submission" date="2022-11" db="EMBL/GenBank/DDBJ databases">
        <title>Centuries of genome instability and evolution in soft-shell clam transmissible cancer (bioRxiv).</title>
        <authorList>
            <person name="Hart S.F.M."/>
            <person name="Yonemitsu M.A."/>
            <person name="Giersch R.M."/>
            <person name="Beal B.F."/>
            <person name="Arriagada G."/>
            <person name="Davis B.W."/>
            <person name="Ostrander E.A."/>
            <person name="Goff S.P."/>
            <person name="Metzger M.J."/>
        </authorList>
    </citation>
    <scope>NUCLEOTIDE SEQUENCE</scope>
    <source>
        <strain evidence="2">MELC-2E11</strain>
        <tissue evidence="2">Siphon/mantle</tissue>
    </source>
</reference>
<feature type="region of interest" description="Disordered" evidence="1">
    <location>
        <begin position="70"/>
        <end position="116"/>
    </location>
</feature>
<feature type="compositionally biased region" description="Basic and acidic residues" evidence="1">
    <location>
        <begin position="1"/>
        <end position="29"/>
    </location>
</feature>
<feature type="compositionally biased region" description="Basic and acidic residues" evidence="1">
    <location>
        <begin position="46"/>
        <end position="57"/>
    </location>
</feature>
<name>A0ABY7DDP5_MYAAR</name>
<evidence type="ECO:0000313" key="2">
    <source>
        <dbReference type="EMBL" id="WAQ95776.1"/>
    </source>
</evidence>
<sequence>MEDKKEDHKNYINDESVKQKHEQDRKVNQFRENNAAKKIQRHWTKHQYEKHEHEREEASSLIRAALMGHTTRRKQIKDYHDDDEDDYETDNEEYNECSYGSHRGTSSYIGEDDDDF</sequence>
<protein>
    <submittedName>
        <fullName evidence="2">Uncharacterized protein</fullName>
    </submittedName>
</protein>
<evidence type="ECO:0000313" key="3">
    <source>
        <dbReference type="Proteomes" id="UP001164746"/>
    </source>
</evidence>